<dbReference type="EMBL" id="BART01012464">
    <property type="protein sequence ID" value="GAG81317.1"/>
    <property type="molecule type" value="Genomic_DNA"/>
</dbReference>
<dbReference type="SUPFAM" id="SSF53613">
    <property type="entry name" value="Ribokinase-like"/>
    <property type="match status" value="1"/>
</dbReference>
<sequence length="271" mass="30048">TRVVDGGAFNYGSNVAVRMGLKVAAITRLAKEDFHVAEKLKDLGVDVFTHISPQSTCLRLEYPTSDVDERVIYVTRSAGPFTTAEVEKTQAQAIVVGASMREEVSLEVIKELTKKETILAADVQSFLRVDDNGKLVPKEWPERNDIFACLDILKTDAVEAGLLFGECDLYTSAHKMHDLGPREVVITHRDGLLVYADGNFYEEKFLPKEIIGRSGRGDTCIASYTAKRLSASPQEATVWAAAVTSLKMEAEGPFQRTMQEVNNLIQSRYKK</sequence>
<organism evidence="2">
    <name type="scientific">marine sediment metagenome</name>
    <dbReference type="NCBI Taxonomy" id="412755"/>
    <lineage>
        <taxon>unclassified sequences</taxon>
        <taxon>metagenomes</taxon>
        <taxon>ecological metagenomes</taxon>
    </lineage>
</organism>
<feature type="non-terminal residue" evidence="2">
    <location>
        <position position="1"/>
    </location>
</feature>
<protein>
    <recommendedName>
        <fullName evidence="1">Carbohydrate kinase PfkB domain-containing protein</fullName>
    </recommendedName>
</protein>
<gene>
    <name evidence="2" type="ORF">S01H4_26005</name>
</gene>
<dbReference type="AlphaFoldDB" id="X1BJC2"/>
<evidence type="ECO:0000259" key="1">
    <source>
        <dbReference type="Pfam" id="PF00294"/>
    </source>
</evidence>
<evidence type="ECO:0000313" key="2">
    <source>
        <dbReference type="EMBL" id="GAG81317.1"/>
    </source>
</evidence>
<reference evidence="2" key="1">
    <citation type="journal article" date="2014" name="Front. Microbiol.">
        <title>High frequency of phylogenetically diverse reductive dehalogenase-homologous genes in deep subseafloor sedimentary metagenomes.</title>
        <authorList>
            <person name="Kawai M."/>
            <person name="Futagami T."/>
            <person name="Toyoda A."/>
            <person name="Takaki Y."/>
            <person name="Nishi S."/>
            <person name="Hori S."/>
            <person name="Arai W."/>
            <person name="Tsubouchi T."/>
            <person name="Morono Y."/>
            <person name="Uchiyama I."/>
            <person name="Ito T."/>
            <person name="Fujiyama A."/>
            <person name="Inagaki F."/>
            <person name="Takami H."/>
        </authorList>
    </citation>
    <scope>NUCLEOTIDE SEQUENCE</scope>
    <source>
        <strain evidence="2">Expedition CK06-06</strain>
    </source>
</reference>
<proteinExistence type="predicted"/>
<dbReference type="InterPro" id="IPR029056">
    <property type="entry name" value="Ribokinase-like"/>
</dbReference>
<accession>X1BJC2</accession>
<dbReference type="Pfam" id="PF00294">
    <property type="entry name" value="PfkB"/>
    <property type="match status" value="1"/>
</dbReference>
<dbReference type="InterPro" id="IPR011611">
    <property type="entry name" value="PfkB_dom"/>
</dbReference>
<dbReference type="Gene3D" id="3.40.1190.20">
    <property type="match status" value="1"/>
</dbReference>
<feature type="domain" description="Carbohydrate kinase PfkB" evidence="1">
    <location>
        <begin position="14"/>
        <end position="251"/>
    </location>
</feature>
<name>X1BJC2_9ZZZZ</name>
<comment type="caution">
    <text evidence="2">The sequence shown here is derived from an EMBL/GenBank/DDBJ whole genome shotgun (WGS) entry which is preliminary data.</text>
</comment>